<dbReference type="EC" id="4.1.3.27" evidence="2"/>
<evidence type="ECO:0000256" key="2">
    <source>
        <dbReference type="ARBA" id="ARBA00012266"/>
    </source>
</evidence>
<dbReference type="Gene3D" id="3.40.50.880">
    <property type="match status" value="1"/>
</dbReference>
<evidence type="ECO:0000256" key="6">
    <source>
        <dbReference type="ARBA" id="ARBA00047683"/>
    </source>
</evidence>
<dbReference type="SUPFAM" id="SSF52317">
    <property type="entry name" value="Class I glutamine amidotransferase-like"/>
    <property type="match status" value="1"/>
</dbReference>
<comment type="pathway">
    <text evidence="1">Amino-acid biosynthesis; L-tryptophan biosynthesis; L-tryptophan from chorismate: step 1/5.</text>
</comment>
<dbReference type="InterPro" id="IPR006221">
    <property type="entry name" value="TrpG/PapA_dom"/>
</dbReference>
<organism evidence="8">
    <name type="scientific">Candidatus Nitrosarchaeum limnium SFB1</name>
    <dbReference type="NCBI Taxonomy" id="886738"/>
    <lineage>
        <taxon>Archaea</taxon>
        <taxon>Nitrososphaerota</taxon>
        <taxon>Nitrososphaeria</taxon>
        <taxon>Nitrosopumilales</taxon>
        <taxon>Nitrosopumilaceae</taxon>
        <taxon>Nitrosarchaeum</taxon>
    </lineage>
</organism>
<keyword evidence="3" id="KW-0822">Tryptophan biosynthesis</keyword>
<dbReference type="GO" id="GO:0016740">
    <property type="term" value="F:transferase activity"/>
    <property type="evidence" value="ECO:0007669"/>
    <property type="project" value="UniProtKB-KW"/>
</dbReference>
<dbReference type="GO" id="GO:0004049">
    <property type="term" value="F:anthranilate synthase activity"/>
    <property type="evidence" value="ECO:0007669"/>
    <property type="project" value="UniProtKB-EC"/>
</dbReference>
<dbReference type="InterPro" id="IPR050472">
    <property type="entry name" value="Anth_synth/Amidotransfase"/>
</dbReference>
<dbReference type="PANTHER" id="PTHR43418">
    <property type="entry name" value="MULTIFUNCTIONAL TRYPTOPHAN BIOSYNTHESIS PROTEIN-RELATED"/>
    <property type="match status" value="1"/>
</dbReference>
<dbReference type="CDD" id="cd01743">
    <property type="entry name" value="GATase1_Anthranilate_Synthase"/>
    <property type="match status" value="1"/>
</dbReference>
<reference evidence="8" key="1">
    <citation type="journal article" date="2011" name="PLoS ONE">
        <title>Genome of a low-salinity ammonia-oxidizing archaeon determined by single-cell and metagenomic analysis.</title>
        <authorList>
            <person name="Blainey P.C."/>
            <person name="Mosier A.C."/>
            <person name="Potanina A."/>
            <person name="Francis C.A."/>
            <person name="Quake S.R."/>
        </authorList>
    </citation>
    <scope>NUCLEOTIDE SEQUENCE [LARGE SCALE GENOMIC DNA]</scope>
    <source>
        <strain evidence="8">SFB1</strain>
    </source>
</reference>
<dbReference type="Proteomes" id="UP000004348">
    <property type="component" value="Chromosome"/>
</dbReference>
<proteinExistence type="predicted"/>
<sequence>MKFLIIDNYDSFVYNIAQYLGELGVDSDVIRNDKITVEQIKQNKYDAIIISPGPGTPSDRKYFGVCGDVIKDIGPITPILGVCLGHQGIIEAFGGKVTNARCVRHGKTSPVDHTNSELFKDVKNPFRATRYHSLVGDKTIIPDALEITAIAADDGEVMAVRHKKYLIEGVQFHPESIMTEDGKKILANFIKQVKSKK</sequence>
<dbReference type="InterPro" id="IPR029062">
    <property type="entry name" value="Class_I_gatase-like"/>
</dbReference>
<evidence type="ECO:0000256" key="3">
    <source>
        <dbReference type="ARBA" id="ARBA00022822"/>
    </source>
</evidence>
<dbReference type="InterPro" id="IPR017926">
    <property type="entry name" value="GATASE"/>
</dbReference>
<evidence type="ECO:0000256" key="5">
    <source>
        <dbReference type="ARBA" id="ARBA00023141"/>
    </source>
</evidence>
<dbReference type="NCBIfam" id="TIGR00566">
    <property type="entry name" value="trpG_papA"/>
    <property type="match status" value="1"/>
</dbReference>
<dbReference type="PRINTS" id="PR00096">
    <property type="entry name" value="GATASE"/>
</dbReference>
<dbReference type="PATRIC" id="fig|886738.10.peg.646"/>
<dbReference type="Pfam" id="PF00117">
    <property type="entry name" value="GATase"/>
    <property type="match status" value="1"/>
</dbReference>
<dbReference type="PROSITE" id="PS51273">
    <property type="entry name" value="GATASE_TYPE_1"/>
    <property type="match status" value="1"/>
</dbReference>
<keyword evidence="8" id="KW-0808">Transferase</keyword>
<dbReference type="FunFam" id="3.40.50.880:FF:000003">
    <property type="entry name" value="Anthranilate synthase component II"/>
    <property type="match status" value="1"/>
</dbReference>
<gene>
    <name evidence="8" type="ORF">Nlim_0576</name>
</gene>
<dbReference type="PRINTS" id="PR00099">
    <property type="entry name" value="CPSGATASE"/>
</dbReference>
<evidence type="ECO:0000256" key="4">
    <source>
        <dbReference type="ARBA" id="ARBA00022962"/>
    </source>
</evidence>
<comment type="catalytic activity">
    <reaction evidence="6">
        <text>chorismate + L-glutamine = anthranilate + pyruvate + L-glutamate + H(+)</text>
        <dbReference type="Rhea" id="RHEA:21732"/>
        <dbReference type="ChEBI" id="CHEBI:15361"/>
        <dbReference type="ChEBI" id="CHEBI:15378"/>
        <dbReference type="ChEBI" id="CHEBI:16567"/>
        <dbReference type="ChEBI" id="CHEBI:29748"/>
        <dbReference type="ChEBI" id="CHEBI:29985"/>
        <dbReference type="ChEBI" id="CHEBI:58359"/>
        <dbReference type="EC" id="4.1.3.27"/>
    </reaction>
</comment>
<comment type="caution">
    <text evidence="8">The sequence shown here is derived from an EMBL/GenBank/DDBJ whole genome shotgun (WGS) entry which is preliminary data.</text>
</comment>
<accession>F3KJB7</accession>
<dbReference type="PRINTS" id="PR00097">
    <property type="entry name" value="ANTSNTHASEII"/>
</dbReference>
<dbReference type="PANTHER" id="PTHR43418:SF4">
    <property type="entry name" value="MULTIFUNCTIONAL TRYPTOPHAN BIOSYNTHESIS PROTEIN"/>
    <property type="match status" value="1"/>
</dbReference>
<keyword evidence="3" id="KW-0028">Amino-acid biosynthesis</keyword>
<keyword evidence="5" id="KW-0057">Aromatic amino acid biosynthesis</keyword>
<dbReference type="GO" id="GO:0005829">
    <property type="term" value="C:cytosol"/>
    <property type="evidence" value="ECO:0007669"/>
    <property type="project" value="TreeGrafter"/>
</dbReference>
<name>F3KJB7_9ARCH</name>
<evidence type="ECO:0000313" key="8">
    <source>
        <dbReference type="EMBL" id="EGG42395.1"/>
    </source>
</evidence>
<dbReference type="GO" id="GO:0000162">
    <property type="term" value="P:L-tryptophan biosynthetic process"/>
    <property type="evidence" value="ECO:0007669"/>
    <property type="project" value="UniProtKB-KW"/>
</dbReference>
<evidence type="ECO:0000259" key="7">
    <source>
        <dbReference type="Pfam" id="PF00117"/>
    </source>
</evidence>
<dbReference type="HOGENOM" id="CLU_014340_1_2_2"/>
<feature type="domain" description="Glutamine amidotransferase" evidence="7">
    <location>
        <begin position="4"/>
        <end position="192"/>
    </location>
</feature>
<dbReference type="STRING" id="886738.Nlim_0576"/>
<keyword evidence="4 8" id="KW-0315">Glutamine amidotransferase</keyword>
<dbReference type="AlphaFoldDB" id="F3KJB7"/>
<protein>
    <recommendedName>
        <fullName evidence="2">anthranilate synthase</fullName>
        <ecNumber evidence="2">4.1.3.27</ecNumber>
    </recommendedName>
</protein>
<dbReference type="EMBL" id="AEGP01000029">
    <property type="protein sequence ID" value="EGG42395.1"/>
    <property type="molecule type" value="Genomic_DNA"/>
</dbReference>
<evidence type="ECO:0000256" key="1">
    <source>
        <dbReference type="ARBA" id="ARBA00004873"/>
    </source>
</evidence>